<dbReference type="InterPro" id="IPR012258">
    <property type="entry name" value="Acyl-CoA_oxidase"/>
</dbReference>
<feature type="non-terminal residue" evidence="4">
    <location>
        <position position="1"/>
    </location>
</feature>
<sequence>GTYLQGLETEATYDAATQEFVIHSPTLTATKWWPGDLGRSATHALVQAQLICSGARQGMHAFIVPIRSLQDHTPLPGVLISISFKESSLGTSDPRWTLIKQTMASCS</sequence>
<dbReference type="SUPFAM" id="SSF56645">
    <property type="entry name" value="Acyl-CoA dehydrogenase NM domain-like"/>
    <property type="match status" value="1"/>
</dbReference>
<evidence type="ECO:0000256" key="1">
    <source>
        <dbReference type="ARBA" id="ARBA00001974"/>
    </source>
</evidence>
<evidence type="ECO:0000256" key="2">
    <source>
        <dbReference type="ARBA" id="ARBA00022630"/>
    </source>
</evidence>
<keyword evidence="3" id="KW-0274">FAD</keyword>
<dbReference type="AlphaFoldDB" id="A0A2J8P7K7"/>
<dbReference type="Gene3D" id="2.40.110.10">
    <property type="entry name" value="Butyryl-CoA Dehydrogenase, subunit A, domain 2"/>
    <property type="match status" value="1"/>
</dbReference>
<dbReference type="GO" id="GO:0006631">
    <property type="term" value="P:fatty acid metabolic process"/>
    <property type="evidence" value="ECO:0007669"/>
    <property type="project" value="InterPro"/>
</dbReference>
<dbReference type="GO" id="GO:0005777">
    <property type="term" value="C:peroxisome"/>
    <property type="evidence" value="ECO:0007669"/>
    <property type="project" value="InterPro"/>
</dbReference>
<gene>
    <name evidence="4" type="ORF">CK820_G0004862</name>
</gene>
<reference evidence="4 5" key="1">
    <citation type="submission" date="2017-12" db="EMBL/GenBank/DDBJ databases">
        <title>High-resolution comparative analysis of great ape genomes.</title>
        <authorList>
            <person name="Pollen A."/>
            <person name="Hastie A."/>
            <person name="Hormozdiari F."/>
            <person name="Dougherty M."/>
            <person name="Liu R."/>
            <person name="Chaisson M."/>
            <person name="Hoppe E."/>
            <person name="Hill C."/>
            <person name="Pang A."/>
            <person name="Hillier L."/>
            <person name="Baker C."/>
            <person name="Armstrong J."/>
            <person name="Shendure J."/>
            <person name="Paten B."/>
            <person name="Wilson R."/>
            <person name="Chao H."/>
            <person name="Schneider V."/>
            <person name="Ventura M."/>
            <person name="Kronenberg Z."/>
            <person name="Murali S."/>
            <person name="Gordon D."/>
            <person name="Cantsilieris S."/>
            <person name="Munson K."/>
            <person name="Nelson B."/>
            <person name="Raja A."/>
            <person name="Underwood J."/>
            <person name="Diekhans M."/>
            <person name="Fiddes I."/>
            <person name="Haussler D."/>
            <person name="Eichler E."/>
        </authorList>
    </citation>
    <scope>NUCLEOTIDE SEQUENCE [LARGE SCALE GENOMIC DNA]</scope>
    <source>
        <strain evidence="4">Yerkes chimp pedigree #C0471</strain>
    </source>
</reference>
<comment type="caution">
    <text evidence="4">The sequence shown here is derived from an EMBL/GenBank/DDBJ whole genome shotgun (WGS) entry which is preliminary data.</text>
</comment>
<accession>A0A2J8P7K7</accession>
<dbReference type="Proteomes" id="UP000236370">
    <property type="component" value="Unassembled WGS sequence"/>
</dbReference>
<evidence type="ECO:0000313" key="4">
    <source>
        <dbReference type="EMBL" id="PNI80000.1"/>
    </source>
</evidence>
<evidence type="ECO:0000256" key="3">
    <source>
        <dbReference type="ARBA" id="ARBA00022827"/>
    </source>
</evidence>
<keyword evidence="2" id="KW-0285">Flavoprotein</keyword>
<comment type="cofactor">
    <cofactor evidence="1">
        <name>FAD</name>
        <dbReference type="ChEBI" id="CHEBI:57692"/>
    </cofactor>
</comment>
<dbReference type="GO" id="GO:0071949">
    <property type="term" value="F:FAD binding"/>
    <property type="evidence" value="ECO:0007669"/>
    <property type="project" value="InterPro"/>
</dbReference>
<dbReference type="PANTHER" id="PTHR10909:SF344">
    <property type="entry name" value="PEROXISOMAL ACYL-COENZYME A OXIDASE 2"/>
    <property type="match status" value="1"/>
</dbReference>
<name>A0A2J8P7K7_PANTR</name>
<evidence type="ECO:0000313" key="5">
    <source>
        <dbReference type="Proteomes" id="UP000236370"/>
    </source>
</evidence>
<dbReference type="InterPro" id="IPR046373">
    <property type="entry name" value="Acyl-CoA_Oxase/DH_mid-dom_sf"/>
</dbReference>
<dbReference type="PANTHER" id="PTHR10909">
    <property type="entry name" value="ELECTRON TRANSPORT OXIDOREDUCTASE"/>
    <property type="match status" value="1"/>
</dbReference>
<dbReference type="InterPro" id="IPR009100">
    <property type="entry name" value="AcylCoA_DH/oxidase_NM_dom_sf"/>
</dbReference>
<dbReference type="GO" id="GO:0003997">
    <property type="term" value="F:acyl-CoA oxidase activity"/>
    <property type="evidence" value="ECO:0007669"/>
    <property type="project" value="InterPro"/>
</dbReference>
<protein>
    <submittedName>
        <fullName evidence="4">ACOX2 isoform 9</fullName>
    </submittedName>
</protein>
<organism evidence="4 5">
    <name type="scientific">Pan troglodytes</name>
    <name type="common">Chimpanzee</name>
    <dbReference type="NCBI Taxonomy" id="9598"/>
    <lineage>
        <taxon>Eukaryota</taxon>
        <taxon>Metazoa</taxon>
        <taxon>Chordata</taxon>
        <taxon>Craniata</taxon>
        <taxon>Vertebrata</taxon>
        <taxon>Euteleostomi</taxon>
        <taxon>Mammalia</taxon>
        <taxon>Eutheria</taxon>
        <taxon>Euarchontoglires</taxon>
        <taxon>Primates</taxon>
        <taxon>Haplorrhini</taxon>
        <taxon>Catarrhini</taxon>
        <taxon>Hominidae</taxon>
        <taxon>Pan</taxon>
    </lineage>
</organism>
<proteinExistence type="predicted"/>
<dbReference type="EMBL" id="NBAG03000218">
    <property type="protein sequence ID" value="PNI80000.1"/>
    <property type="molecule type" value="Genomic_DNA"/>
</dbReference>